<dbReference type="PANTHER" id="PTHR14003">
    <property type="entry name" value="TRANSCRIPTIONAL REPRESSOR PROTEIN YY"/>
    <property type="match status" value="1"/>
</dbReference>
<dbReference type="PANTHER" id="PTHR14003:SF23">
    <property type="entry name" value="ZINC FINGER PROTEIN 143"/>
    <property type="match status" value="1"/>
</dbReference>
<keyword evidence="2" id="KW-0479">Metal-binding</keyword>
<evidence type="ECO:0000313" key="10">
    <source>
        <dbReference type="Proteomes" id="UP000070544"/>
    </source>
</evidence>
<evidence type="ECO:0000256" key="7">
    <source>
        <dbReference type="PROSITE-ProRule" id="PRU00042"/>
    </source>
</evidence>
<feature type="domain" description="C2H2-type" evidence="8">
    <location>
        <begin position="2"/>
        <end position="29"/>
    </location>
</feature>
<keyword evidence="6" id="KW-0539">Nucleus</keyword>
<dbReference type="GO" id="GO:0031519">
    <property type="term" value="C:PcG protein complex"/>
    <property type="evidence" value="ECO:0007669"/>
    <property type="project" value="TreeGrafter"/>
</dbReference>
<evidence type="ECO:0000256" key="5">
    <source>
        <dbReference type="ARBA" id="ARBA00022833"/>
    </source>
</evidence>
<keyword evidence="5" id="KW-0862">Zinc</keyword>
<evidence type="ECO:0000259" key="8">
    <source>
        <dbReference type="PROSITE" id="PS50157"/>
    </source>
</evidence>
<evidence type="ECO:0000256" key="1">
    <source>
        <dbReference type="ARBA" id="ARBA00004123"/>
    </source>
</evidence>
<protein>
    <recommendedName>
        <fullName evidence="8">C2H2-type domain-containing protein</fullName>
    </recommendedName>
</protein>
<organism evidence="9 10">
    <name type="scientific">Gonapodya prolifera (strain JEL478)</name>
    <name type="common">Monoblepharis prolifera</name>
    <dbReference type="NCBI Taxonomy" id="1344416"/>
    <lineage>
        <taxon>Eukaryota</taxon>
        <taxon>Fungi</taxon>
        <taxon>Fungi incertae sedis</taxon>
        <taxon>Chytridiomycota</taxon>
        <taxon>Chytridiomycota incertae sedis</taxon>
        <taxon>Monoblepharidomycetes</taxon>
        <taxon>Monoblepharidales</taxon>
        <taxon>Gonapodyaceae</taxon>
        <taxon>Gonapodya</taxon>
    </lineage>
</organism>
<evidence type="ECO:0000256" key="2">
    <source>
        <dbReference type="ARBA" id="ARBA00022723"/>
    </source>
</evidence>
<dbReference type="GO" id="GO:0000981">
    <property type="term" value="F:DNA-binding transcription factor activity, RNA polymerase II-specific"/>
    <property type="evidence" value="ECO:0007669"/>
    <property type="project" value="TreeGrafter"/>
</dbReference>
<feature type="non-terminal residue" evidence="9">
    <location>
        <position position="1"/>
    </location>
</feature>
<name>A0A139AEE9_GONPJ</name>
<keyword evidence="10" id="KW-1185">Reference proteome</keyword>
<dbReference type="InterPro" id="IPR013087">
    <property type="entry name" value="Znf_C2H2_type"/>
</dbReference>
<dbReference type="EMBL" id="KQ965763">
    <property type="protein sequence ID" value="KXS15192.1"/>
    <property type="molecule type" value="Genomic_DNA"/>
</dbReference>
<comment type="subcellular location">
    <subcellularLocation>
        <location evidence="1">Nucleus</location>
    </subcellularLocation>
</comment>
<dbReference type="STRING" id="1344416.A0A139AEE9"/>
<dbReference type="GO" id="GO:0000785">
    <property type="term" value="C:chromatin"/>
    <property type="evidence" value="ECO:0007669"/>
    <property type="project" value="TreeGrafter"/>
</dbReference>
<dbReference type="PROSITE" id="PS50157">
    <property type="entry name" value="ZINC_FINGER_C2H2_2"/>
    <property type="match status" value="2"/>
</dbReference>
<sequence length="52" mass="6016">KFICDVCEKEFTQSGNLKTHKYTHAAEKPHKCQEEGCASTFAQLAQLKYHMR</sequence>
<dbReference type="AlphaFoldDB" id="A0A139AEE9"/>
<reference evidence="9 10" key="1">
    <citation type="journal article" date="2015" name="Genome Biol. Evol.">
        <title>Phylogenomic analyses indicate that early fungi evolved digesting cell walls of algal ancestors of land plants.</title>
        <authorList>
            <person name="Chang Y."/>
            <person name="Wang S."/>
            <person name="Sekimoto S."/>
            <person name="Aerts A.L."/>
            <person name="Choi C."/>
            <person name="Clum A."/>
            <person name="LaButti K.M."/>
            <person name="Lindquist E.A."/>
            <person name="Yee Ngan C."/>
            <person name="Ohm R.A."/>
            <person name="Salamov A.A."/>
            <person name="Grigoriev I.V."/>
            <person name="Spatafora J.W."/>
            <person name="Berbee M.L."/>
        </authorList>
    </citation>
    <scope>NUCLEOTIDE SEQUENCE [LARGE SCALE GENOMIC DNA]</scope>
    <source>
        <strain evidence="9 10">JEL478</strain>
    </source>
</reference>
<dbReference type="GO" id="GO:0000978">
    <property type="term" value="F:RNA polymerase II cis-regulatory region sequence-specific DNA binding"/>
    <property type="evidence" value="ECO:0007669"/>
    <property type="project" value="TreeGrafter"/>
</dbReference>
<dbReference type="InterPro" id="IPR036236">
    <property type="entry name" value="Znf_C2H2_sf"/>
</dbReference>
<evidence type="ECO:0000256" key="3">
    <source>
        <dbReference type="ARBA" id="ARBA00022737"/>
    </source>
</evidence>
<dbReference type="GO" id="GO:0008270">
    <property type="term" value="F:zinc ion binding"/>
    <property type="evidence" value="ECO:0007669"/>
    <property type="project" value="UniProtKB-KW"/>
</dbReference>
<dbReference type="PROSITE" id="PS00028">
    <property type="entry name" value="ZINC_FINGER_C2H2_1"/>
    <property type="match status" value="1"/>
</dbReference>
<dbReference type="OrthoDB" id="6077919at2759"/>
<evidence type="ECO:0000313" key="9">
    <source>
        <dbReference type="EMBL" id="KXS15192.1"/>
    </source>
</evidence>
<dbReference type="Pfam" id="PF00096">
    <property type="entry name" value="zf-C2H2"/>
    <property type="match status" value="1"/>
</dbReference>
<dbReference type="GO" id="GO:0005667">
    <property type="term" value="C:transcription regulator complex"/>
    <property type="evidence" value="ECO:0007669"/>
    <property type="project" value="TreeGrafter"/>
</dbReference>
<dbReference type="SMART" id="SM00355">
    <property type="entry name" value="ZnF_C2H2"/>
    <property type="match status" value="2"/>
</dbReference>
<keyword evidence="4 7" id="KW-0863">Zinc-finger</keyword>
<dbReference type="FunFam" id="3.30.160.60:FF:000446">
    <property type="entry name" value="Zinc finger protein"/>
    <property type="match status" value="1"/>
</dbReference>
<dbReference type="SUPFAM" id="SSF57667">
    <property type="entry name" value="beta-beta-alpha zinc fingers"/>
    <property type="match status" value="1"/>
</dbReference>
<proteinExistence type="predicted"/>
<keyword evidence="3" id="KW-0677">Repeat</keyword>
<evidence type="ECO:0000256" key="6">
    <source>
        <dbReference type="ARBA" id="ARBA00023242"/>
    </source>
</evidence>
<feature type="non-terminal residue" evidence="9">
    <location>
        <position position="52"/>
    </location>
</feature>
<evidence type="ECO:0000256" key="4">
    <source>
        <dbReference type="ARBA" id="ARBA00022771"/>
    </source>
</evidence>
<dbReference type="Proteomes" id="UP000070544">
    <property type="component" value="Unassembled WGS sequence"/>
</dbReference>
<gene>
    <name evidence="9" type="ORF">M427DRAFT_84052</name>
</gene>
<dbReference type="Gene3D" id="3.30.160.60">
    <property type="entry name" value="Classic Zinc Finger"/>
    <property type="match status" value="2"/>
</dbReference>
<dbReference type="FunFam" id="3.30.160.60:FF:000744">
    <property type="entry name" value="zinc finger E-box-binding homeobox 1"/>
    <property type="match status" value="1"/>
</dbReference>
<accession>A0A139AEE9</accession>
<feature type="domain" description="C2H2-type" evidence="8">
    <location>
        <begin position="30"/>
        <end position="52"/>
    </location>
</feature>